<dbReference type="EMBL" id="JADIMD010000116">
    <property type="protein sequence ID" value="MBO8475133.1"/>
    <property type="molecule type" value="Genomic_DNA"/>
</dbReference>
<dbReference type="Gene3D" id="3.40.50.150">
    <property type="entry name" value="Vaccinia Virus protein VP39"/>
    <property type="match status" value="1"/>
</dbReference>
<evidence type="ECO:0000259" key="7">
    <source>
        <dbReference type="SMART" id="SM00563"/>
    </source>
</evidence>
<evidence type="ECO:0000256" key="6">
    <source>
        <dbReference type="SAM" id="Phobius"/>
    </source>
</evidence>
<dbReference type="GO" id="GO:0016746">
    <property type="term" value="F:acyltransferase activity"/>
    <property type="evidence" value="ECO:0007669"/>
    <property type="project" value="UniProtKB-KW"/>
</dbReference>
<dbReference type="Pfam" id="PF01553">
    <property type="entry name" value="Acyltransferase"/>
    <property type="match status" value="1"/>
</dbReference>
<dbReference type="CDD" id="cd07989">
    <property type="entry name" value="LPLAT_AGPAT-like"/>
    <property type="match status" value="1"/>
</dbReference>
<comment type="caution">
    <text evidence="8">The sequence shown here is derived from an EMBL/GenBank/DDBJ whole genome shotgun (WGS) entry which is preliminary data.</text>
</comment>
<dbReference type="Pfam" id="PF03176">
    <property type="entry name" value="MMPL"/>
    <property type="match status" value="2"/>
</dbReference>
<keyword evidence="5 6" id="KW-0472">Membrane</keyword>
<dbReference type="GO" id="GO:0005886">
    <property type="term" value="C:plasma membrane"/>
    <property type="evidence" value="ECO:0007669"/>
    <property type="project" value="UniProtKB-SubCell"/>
</dbReference>
<proteinExistence type="predicted"/>
<sequence>MTEIAVRLYGYFKRHRVLFYSLLAVSVILMGFSLVNLRFDENITSFLPQDADSGNMAEVFDNLKVSDKFVFMLDCKDGVPDHDVLAKAADTLAHRILSRDEDHLVRDFLCRVDGDAMEAASEFVFSHLPVFLEDQDFRRLDSLTDAGYVRKVMEGNRAVLLSPAGSFVKDYVMRDPLGIATPVLSSLSDLDPDSGYVFEDGRIYSPDGCTLMCFLTPEFGTGNTGSNDRLVSIVEEELDSIRSDFPEVEAEYFAGPAVGVYNARQIKKDTLMTSLFAIILVAAVIMLSFRKRGTIPMVFLPVIYGMLFSLAVIAIIKGSISSIAVGTGAVVLGIALSYSIHVIAHQMHVRSVEQLVRELVFPLTVGSLTTIGAFAGLLFTSSPLLRDFGLFASLTLVGTTLFTLVFLPHFLVPMSGQTDTPALKAIERINGYGYDRNRWIIIFLAVLAVTSIFTSRSAGFDADMMHLSYMPEHLRVAEERLEAMSGDGGAEEILFVSTGRDLSEASCAYSGTLAKLDSLGKAGLTGHFTSAGRFIVPYEVQRERIGRWNSWWTPERREQVKKNMESASAKAGFKAGAFSRLDEMLDRDYAIIDYASEENMLLDNVTAFADSLVMLVSTVSLLPEDKEEVYSCFDGSGTVIFDRSWFAGSAVLSMSDDLDKILFISSMIVFFGLWLSYRRLELAVMSFIPMLVTWFLIIGMMGLFGIRFNIVNMVICTFIFGIGDDFSIFITDGLTKRYSTGKDMLSSHKTAIFFSAFTIVAGMGAMVAARHPALHSVGVISLVGMLAVLLIAYTLQPLVFRLAVAGPVSRGRHPYTIGGTLLSMVLWAEFVTACILVCAAVVLMLPVPMSRLKKQKAIRYLACHAARCIIRIAPICNVSYSNPRNEDFSTPAILVSNHQSYLDIVWVLALSPKLLILAKGWVRKVPFFYPIARFLGFYYSDDGFESITESFGKRLGEGWSLAVFPEGTREMDGKIHRFHRGAFYMAEELGLDIVPVVMYGNGRVLPKHAPFNISDGISSVEILPRIRHRGVGYKSLAKEVQEVVKKRYEETEARFRTVTDNRYYVWAVRRSMAYKGPAAEKETRLLLKDSAALASLDSSVPASGKILHLGCGRGQLDFLLKMLAPGRQITAVDIDKENIDMARHNYLCCPGIEFICSDPDSFSTDGYDAVIIGNGQSCSVRHECHVEIK</sequence>
<feature type="transmembrane region" description="Helical" evidence="6">
    <location>
        <begin position="391"/>
        <end position="411"/>
    </location>
</feature>
<feature type="transmembrane region" description="Helical" evidence="6">
    <location>
        <begin position="710"/>
        <end position="730"/>
    </location>
</feature>
<dbReference type="SMART" id="SM00563">
    <property type="entry name" value="PlsC"/>
    <property type="match status" value="1"/>
</dbReference>
<feature type="transmembrane region" description="Helical" evidence="6">
    <location>
        <begin position="750"/>
        <end position="769"/>
    </location>
</feature>
<dbReference type="Pfam" id="PF13649">
    <property type="entry name" value="Methyltransf_25"/>
    <property type="match status" value="1"/>
</dbReference>
<protein>
    <submittedName>
        <fullName evidence="8">1-acyl-sn-glycerol-3-phosphate acyltransferase</fullName>
    </submittedName>
</protein>
<dbReference type="InterPro" id="IPR041698">
    <property type="entry name" value="Methyltransf_25"/>
</dbReference>
<dbReference type="AlphaFoldDB" id="A0A9D9ILU8"/>
<feature type="transmembrane region" description="Helical" evidence="6">
    <location>
        <begin position="815"/>
        <end position="845"/>
    </location>
</feature>
<reference evidence="8" key="2">
    <citation type="journal article" date="2021" name="PeerJ">
        <title>Extensive microbial diversity within the chicken gut microbiome revealed by metagenomics and culture.</title>
        <authorList>
            <person name="Gilroy R."/>
            <person name="Ravi A."/>
            <person name="Getino M."/>
            <person name="Pursley I."/>
            <person name="Horton D.L."/>
            <person name="Alikhan N.F."/>
            <person name="Baker D."/>
            <person name="Gharbi K."/>
            <person name="Hall N."/>
            <person name="Watson M."/>
            <person name="Adriaenssens E.M."/>
            <person name="Foster-Nyarko E."/>
            <person name="Jarju S."/>
            <person name="Secka A."/>
            <person name="Antonio M."/>
            <person name="Oren A."/>
            <person name="Chaudhuri R.R."/>
            <person name="La Ragione R."/>
            <person name="Hildebrand F."/>
            <person name="Pallen M.J."/>
        </authorList>
    </citation>
    <scope>NUCLEOTIDE SEQUENCE</scope>
    <source>
        <strain evidence="8">B1-13419</strain>
    </source>
</reference>
<evidence type="ECO:0000256" key="2">
    <source>
        <dbReference type="ARBA" id="ARBA00022475"/>
    </source>
</evidence>
<dbReference type="SUPFAM" id="SSF82866">
    <property type="entry name" value="Multidrug efflux transporter AcrB transmembrane domain"/>
    <property type="match status" value="2"/>
</dbReference>
<organism evidence="8 9">
    <name type="scientific">Candidatus Cryptobacteroides faecigallinarum</name>
    <dbReference type="NCBI Taxonomy" id="2840763"/>
    <lineage>
        <taxon>Bacteria</taxon>
        <taxon>Pseudomonadati</taxon>
        <taxon>Bacteroidota</taxon>
        <taxon>Bacteroidia</taxon>
        <taxon>Bacteroidales</taxon>
        <taxon>Candidatus Cryptobacteroides</taxon>
    </lineage>
</organism>
<dbReference type="InterPro" id="IPR004869">
    <property type="entry name" value="MMPL_dom"/>
</dbReference>
<dbReference type="InterPro" id="IPR029063">
    <property type="entry name" value="SAM-dependent_MTases_sf"/>
</dbReference>
<evidence type="ECO:0000256" key="4">
    <source>
        <dbReference type="ARBA" id="ARBA00022989"/>
    </source>
</evidence>
<dbReference type="InterPro" id="IPR050545">
    <property type="entry name" value="Mycobact_MmpL"/>
</dbReference>
<keyword evidence="8" id="KW-0012">Acyltransferase</keyword>
<name>A0A9D9ILU8_9BACT</name>
<feature type="transmembrane region" description="Helical" evidence="6">
    <location>
        <begin position="683"/>
        <end position="703"/>
    </location>
</feature>
<evidence type="ECO:0000256" key="3">
    <source>
        <dbReference type="ARBA" id="ARBA00022692"/>
    </source>
</evidence>
<feature type="transmembrane region" description="Helical" evidence="6">
    <location>
        <begin position="271"/>
        <end position="289"/>
    </location>
</feature>
<keyword evidence="2" id="KW-1003">Cell membrane</keyword>
<dbReference type="SUPFAM" id="SSF53335">
    <property type="entry name" value="S-adenosyl-L-methionine-dependent methyltransferases"/>
    <property type="match status" value="1"/>
</dbReference>
<evidence type="ECO:0000313" key="8">
    <source>
        <dbReference type="EMBL" id="MBO8475133.1"/>
    </source>
</evidence>
<feature type="transmembrane region" description="Helical" evidence="6">
    <location>
        <begin position="776"/>
        <end position="795"/>
    </location>
</feature>
<evidence type="ECO:0000256" key="1">
    <source>
        <dbReference type="ARBA" id="ARBA00004651"/>
    </source>
</evidence>
<gene>
    <name evidence="8" type="ORF">IAB91_07585</name>
</gene>
<feature type="transmembrane region" description="Helical" evidence="6">
    <location>
        <begin position="439"/>
        <end position="460"/>
    </location>
</feature>
<feature type="transmembrane region" description="Helical" evidence="6">
    <location>
        <begin position="359"/>
        <end position="379"/>
    </location>
</feature>
<evidence type="ECO:0000256" key="5">
    <source>
        <dbReference type="ARBA" id="ARBA00023136"/>
    </source>
</evidence>
<reference evidence="8" key="1">
    <citation type="submission" date="2020-10" db="EMBL/GenBank/DDBJ databases">
        <authorList>
            <person name="Gilroy R."/>
        </authorList>
    </citation>
    <scope>NUCLEOTIDE SEQUENCE</scope>
    <source>
        <strain evidence="8">B1-13419</strain>
    </source>
</reference>
<keyword evidence="3 6" id="KW-0812">Transmembrane</keyword>
<feature type="domain" description="Phospholipid/glycerol acyltransferase" evidence="7">
    <location>
        <begin position="892"/>
        <end position="1001"/>
    </location>
</feature>
<feature type="transmembrane region" description="Helical" evidence="6">
    <location>
        <begin position="323"/>
        <end position="344"/>
    </location>
</feature>
<evidence type="ECO:0000313" key="9">
    <source>
        <dbReference type="Proteomes" id="UP000823757"/>
    </source>
</evidence>
<feature type="transmembrane region" description="Helical" evidence="6">
    <location>
        <begin position="17"/>
        <end position="37"/>
    </location>
</feature>
<dbReference type="Proteomes" id="UP000823757">
    <property type="component" value="Unassembled WGS sequence"/>
</dbReference>
<dbReference type="CDD" id="cd02440">
    <property type="entry name" value="AdoMet_MTases"/>
    <property type="match status" value="1"/>
</dbReference>
<accession>A0A9D9ILU8</accession>
<dbReference type="PANTHER" id="PTHR33406:SF13">
    <property type="entry name" value="MEMBRANE PROTEIN YDFJ"/>
    <property type="match status" value="1"/>
</dbReference>
<feature type="transmembrane region" description="Helical" evidence="6">
    <location>
        <begin position="295"/>
        <end position="316"/>
    </location>
</feature>
<comment type="subcellular location">
    <subcellularLocation>
        <location evidence="1">Cell membrane</location>
        <topology evidence="1">Multi-pass membrane protein</topology>
    </subcellularLocation>
</comment>
<keyword evidence="8" id="KW-0808">Transferase</keyword>
<dbReference type="PANTHER" id="PTHR33406">
    <property type="entry name" value="MEMBRANE PROTEIN MJ1562-RELATED"/>
    <property type="match status" value="1"/>
</dbReference>
<keyword evidence="4 6" id="KW-1133">Transmembrane helix</keyword>
<dbReference type="Gene3D" id="1.20.1640.10">
    <property type="entry name" value="Multidrug efflux transporter AcrB transmembrane domain"/>
    <property type="match status" value="2"/>
</dbReference>
<dbReference type="SUPFAM" id="SSF69593">
    <property type="entry name" value="Glycerol-3-phosphate (1)-acyltransferase"/>
    <property type="match status" value="1"/>
</dbReference>
<dbReference type="InterPro" id="IPR002123">
    <property type="entry name" value="Plipid/glycerol_acylTrfase"/>
</dbReference>